<dbReference type="EMBL" id="QUSL01000083">
    <property type="protein sequence ID" value="RGD76121.1"/>
    <property type="molecule type" value="Genomic_DNA"/>
</dbReference>
<dbReference type="AlphaFoldDB" id="A0A3E3E3I0"/>
<dbReference type="RefSeq" id="WP_117582742.1">
    <property type="nucleotide sequence ID" value="NZ_QUSL01000083.1"/>
</dbReference>
<reference evidence="1 2" key="1">
    <citation type="submission" date="2018-08" db="EMBL/GenBank/DDBJ databases">
        <title>A genome reference for cultivated species of the human gut microbiota.</title>
        <authorList>
            <person name="Zou Y."/>
            <person name="Xue W."/>
            <person name="Luo G."/>
        </authorList>
    </citation>
    <scope>NUCLEOTIDE SEQUENCE [LARGE SCALE GENOMIC DNA]</scope>
    <source>
        <strain evidence="1 2">OM06-4</strain>
    </source>
</reference>
<dbReference type="Gene3D" id="3.40.1360.10">
    <property type="match status" value="1"/>
</dbReference>
<name>A0A3E3E3I0_9FIRM</name>
<protein>
    <recommendedName>
        <fullName evidence="3">Toprim domain-containing protein</fullName>
    </recommendedName>
</protein>
<evidence type="ECO:0008006" key="3">
    <source>
        <dbReference type="Google" id="ProtNLM"/>
    </source>
</evidence>
<comment type="caution">
    <text evidence="1">The sequence shown here is derived from an EMBL/GenBank/DDBJ whole genome shotgun (WGS) entry which is preliminary data.</text>
</comment>
<accession>A0A3E3E3I0</accession>
<evidence type="ECO:0000313" key="2">
    <source>
        <dbReference type="Proteomes" id="UP000261032"/>
    </source>
</evidence>
<dbReference type="Proteomes" id="UP000261032">
    <property type="component" value="Unassembled WGS sequence"/>
</dbReference>
<organism evidence="1 2">
    <name type="scientific">Thomasclavelia ramosa</name>
    <dbReference type="NCBI Taxonomy" id="1547"/>
    <lineage>
        <taxon>Bacteria</taxon>
        <taxon>Bacillati</taxon>
        <taxon>Bacillota</taxon>
        <taxon>Erysipelotrichia</taxon>
        <taxon>Erysipelotrichales</taxon>
        <taxon>Coprobacillaceae</taxon>
        <taxon>Thomasclavelia</taxon>
    </lineage>
</organism>
<proteinExistence type="predicted"/>
<evidence type="ECO:0000313" key="1">
    <source>
        <dbReference type="EMBL" id="RGD76121.1"/>
    </source>
</evidence>
<sequence length="103" mass="12064">MKQKGFDYKLGNYLSINGAFKFPDDRSNMVLPVALEQYLLNYTNIKGIRLHLDNDQTGKECSKIIRLLIKEKYVIVNDSPTKFKDVNEMLIKNKTRHKVEIMK</sequence>
<gene>
    <name evidence="1" type="ORF">DXB93_19140</name>
</gene>